<dbReference type="EMBL" id="CAJVQC010026769">
    <property type="protein sequence ID" value="CAG8734190.1"/>
    <property type="molecule type" value="Genomic_DNA"/>
</dbReference>
<accession>A0ACA9Q5N5</accession>
<feature type="non-terminal residue" evidence="1">
    <location>
        <position position="44"/>
    </location>
</feature>
<comment type="caution">
    <text evidence="1">The sequence shown here is derived from an EMBL/GenBank/DDBJ whole genome shotgun (WGS) entry which is preliminary data.</text>
</comment>
<protein>
    <submittedName>
        <fullName evidence="1">18116_t:CDS:1</fullName>
    </submittedName>
</protein>
<evidence type="ECO:0000313" key="2">
    <source>
        <dbReference type="Proteomes" id="UP000789920"/>
    </source>
</evidence>
<proteinExistence type="predicted"/>
<dbReference type="Proteomes" id="UP000789920">
    <property type="component" value="Unassembled WGS sequence"/>
</dbReference>
<organism evidence="1 2">
    <name type="scientific">Racocetra persica</name>
    <dbReference type="NCBI Taxonomy" id="160502"/>
    <lineage>
        <taxon>Eukaryota</taxon>
        <taxon>Fungi</taxon>
        <taxon>Fungi incertae sedis</taxon>
        <taxon>Mucoromycota</taxon>
        <taxon>Glomeromycotina</taxon>
        <taxon>Glomeromycetes</taxon>
        <taxon>Diversisporales</taxon>
        <taxon>Gigasporaceae</taxon>
        <taxon>Racocetra</taxon>
    </lineage>
</organism>
<name>A0ACA9Q5N5_9GLOM</name>
<keyword evidence="2" id="KW-1185">Reference proteome</keyword>
<sequence>MRIRATNTPIPIPIFAPNEIESLESFLSSEFVELDPFIFDASKV</sequence>
<evidence type="ECO:0000313" key="1">
    <source>
        <dbReference type="EMBL" id="CAG8734190.1"/>
    </source>
</evidence>
<gene>
    <name evidence="1" type="ORF">RPERSI_LOCUS12477</name>
</gene>
<reference evidence="1" key="1">
    <citation type="submission" date="2021-06" db="EMBL/GenBank/DDBJ databases">
        <authorList>
            <person name="Kallberg Y."/>
            <person name="Tangrot J."/>
            <person name="Rosling A."/>
        </authorList>
    </citation>
    <scope>NUCLEOTIDE SEQUENCE</scope>
    <source>
        <strain evidence="1">MA461A</strain>
    </source>
</reference>